<dbReference type="SUPFAM" id="SSF47384">
    <property type="entry name" value="Homodimeric domain of signal transducing histidine kinase"/>
    <property type="match status" value="1"/>
</dbReference>
<keyword evidence="11" id="KW-0175">Coiled coil</keyword>
<keyword evidence="6" id="KW-0808">Transferase</keyword>
<evidence type="ECO:0000256" key="11">
    <source>
        <dbReference type="SAM" id="Coils"/>
    </source>
</evidence>
<evidence type="ECO:0000256" key="7">
    <source>
        <dbReference type="ARBA" id="ARBA00022692"/>
    </source>
</evidence>
<organism evidence="14">
    <name type="scientific">hydrothermal vent metagenome</name>
    <dbReference type="NCBI Taxonomy" id="652676"/>
    <lineage>
        <taxon>unclassified sequences</taxon>
        <taxon>metagenomes</taxon>
        <taxon>ecological metagenomes</taxon>
    </lineage>
</organism>
<dbReference type="FunFam" id="3.30.565.10:FF:000006">
    <property type="entry name" value="Sensor histidine kinase WalK"/>
    <property type="match status" value="1"/>
</dbReference>
<dbReference type="GO" id="GO:0007234">
    <property type="term" value="P:osmosensory signaling via phosphorelay pathway"/>
    <property type="evidence" value="ECO:0007669"/>
    <property type="project" value="TreeGrafter"/>
</dbReference>
<dbReference type="InterPro" id="IPR050351">
    <property type="entry name" value="BphY/WalK/GraS-like"/>
</dbReference>
<dbReference type="InterPro" id="IPR003661">
    <property type="entry name" value="HisK_dim/P_dom"/>
</dbReference>
<dbReference type="InterPro" id="IPR036097">
    <property type="entry name" value="HisK_dim/P_sf"/>
</dbReference>
<evidence type="ECO:0000256" key="6">
    <source>
        <dbReference type="ARBA" id="ARBA00022679"/>
    </source>
</evidence>
<dbReference type="Pfam" id="PF02518">
    <property type="entry name" value="HATPase_c"/>
    <property type="match status" value="1"/>
</dbReference>
<dbReference type="Gene3D" id="3.30.565.10">
    <property type="entry name" value="Histidine kinase-like ATPase, C-terminal domain"/>
    <property type="match status" value="1"/>
</dbReference>
<dbReference type="PANTHER" id="PTHR42878">
    <property type="entry name" value="TWO-COMPONENT HISTIDINE KINASE"/>
    <property type="match status" value="1"/>
</dbReference>
<keyword evidence="5" id="KW-0597">Phosphoprotein</keyword>
<dbReference type="InterPro" id="IPR003594">
    <property type="entry name" value="HATPase_dom"/>
</dbReference>
<dbReference type="InterPro" id="IPR005467">
    <property type="entry name" value="His_kinase_dom"/>
</dbReference>
<dbReference type="Pfam" id="PF00512">
    <property type="entry name" value="HisKA"/>
    <property type="match status" value="1"/>
</dbReference>
<comment type="subcellular location">
    <subcellularLocation>
        <location evidence="2">Cell membrane</location>
        <topology evidence="2">Multi-pass membrane protein</topology>
    </subcellularLocation>
</comment>
<evidence type="ECO:0000256" key="5">
    <source>
        <dbReference type="ARBA" id="ARBA00022553"/>
    </source>
</evidence>
<dbReference type="PROSITE" id="PS50109">
    <property type="entry name" value="HIS_KIN"/>
    <property type="match status" value="1"/>
</dbReference>
<evidence type="ECO:0000259" key="13">
    <source>
        <dbReference type="PROSITE" id="PS50109"/>
    </source>
</evidence>
<keyword evidence="10 12" id="KW-0472">Membrane</keyword>
<dbReference type="GO" id="GO:0005886">
    <property type="term" value="C:plasma membrane"/>
    <property type="evidence" value="ECO:0007669"/>
    <property type="project" value="UniProtKB-SubCell"/>
</dbReference>
<keyword evidence="7 12" id="KW-0812">Transmembrane</keyword>
<accession>A0A3B1B994</accession>
<evidence type="ECO:0000256" key="1">
    <source>
        <dbReference type="ARBA" id="ARBA00000085"/>
    </source>
</evidence>
<evidence type="ECO:0000256" key="9">
    <source>
        <dbReference type="ARBA" id="ARBA00022989"/>
    </source>
</evidence>
<feature type="coiled-coil region" evidence="11">
    <location>
        <begin position="338"/>
        <end position="369"/>
    </location>
</feature>
<evidence type="ECO:0000256" key="10">
    <source>
        <dbReference type="ARBA" id="ARBA00023136"/>
    </source>
</evidence>
<dbReference type="CDD" id="cd00082">
    <property type="entry name" value="HisKA"/>
    <property type="match status" value="1"/>
</dbReference>
<dbReference type="FunFam" id="1.10.287.130:FF:000070">
    <property type="entry name" value="Histidine kinase sensor protein"/>
    <property type="match status" value="1"/>
</dbReference>
<dbReference type="PANTHER" id="PTHR42878:SF15">
    <property type="entry name" value="BACTERIOPHYTOCHROME"/>
    <property type="match status" value="1"/>
</dbReference>
<evidence type="ECO:0000256" key="8">
    <source>
        <dbReference type="ARBA" id="ARBA00022777"/>
    </source>
</evidence>
<dbReference type="Gene3D" id="1.10.287.130">
    <property type="match status" value="1"/>
</dbReference>
<dbReference type="SMART" id="SM00388">
    <property type="entry name" value="HisKA"/>
    <property type="match status" value="1"/>
</dbReference>
<dbReference type="EC" id="2.7.13.3" evidence="3"/>
<protein>
    <recommendedName>
        <fullName evidence="3">histidine kinase</fullName>
        <ecNumber evidence="3">2.7.13.3</ecNumber>
    </recommendedName>
</protein>
<dbReference type="InterPro" id="IPR033463">
    <property type="entry name" value="sCache_3"/>
</dbReference>
<name>A0A3B1B994_9ZZZZ</name>
<proteinExistence type="predicted"/>
<keyword evidence="9 12" id="KW-1133">Transmembrane helix</keyword>
<sequence>MPDSERDLSESRIHNIKRINRRILLVFSGLSLVLLATTLLLASSILNRTTAHETERLSGIIANTIKLAIERVAFSGKYHTRLLLQELRNDIPGYSYIAVIDKEGKILAHSQAEKINQINAEIASGEISFNDNQQTSPLVRNFDTRQGRIREVLLPYKGGYGKQDIGYIQVGISTTESYQIRQKGQYLIVAVSLLMLFITIAINWYVSNLLGHPVKQLAQQMIGILKHSPMLIAIQNQKGDVIYSSESFSHQLKNNTGNMQHLYTSLQDNFCKQQQSDDQHVLDQHRSIKHIIEIPDAKETKYFLSIKFPISTDDSNAVTHICSLYVEQSEQIRAQKTIKQQHRELLKLNHELQSKIDEIASLNDNLELKIIDRTRSLEELNSDLKSFNYSVSHDLRTPLRSIEGFIQVILEDYGDNFNEEAKGYFNRVSAASQRMGLLIDDMLSLSRLGLHTLRISSVNLSYIAEEITQQLKNNEPERETQIKIEQNMIVNGDQGLLRIMLENLIGNAWKYSQYKNITCIEFGSQLLNKETQYYIRDKGAGFDTRYENKLFSPFQRLHTQEEFEGTGIGLATVSRVLQRHGGRIWAESTINEGAIFFFTLGSTD</sequence>
<comment type="catalytic activity">
    <reaction evidence="1">
        <text>ATP + protein L-histidine = ADP + protein N-phospho-L-histidine.</text>
        <dbReference type="EC" id="2.7.13.3"/>
    </reaction>
</comment>
<evidence type="ECO:0000256" key="4">
    <source>
        <dbReference type="ARBA" id="ARBA00022475"/>
    </source>
</evidence>
<dbReference type="SMART" id="SM00387">
    <property type="entry name" value="HATPase_c"/>
    <property type="match status" value="1"/>
</dbReference>
<feature type="domain" description="Histidine kinase" evidence="13">
    <location>
        <begin position="390"/>
        <end position="604"/>
    </location>
</feature>
<evidence type="ECO:0000256" key="12">
    <source>
        <dbReference type="SAM" id="Phobius"/>
    </source>
</evidence>
<gene>
    <name evidence="14" type="ORF">MNBD_GAMMA25-2289</name>
</gene>
<dbReference type="GO" id="GO:0030295">
    <property type="term" value="F:protein kinase activator activity"/>
    <property type="evidence" value="ECO:0007669"/>
    <property type="project" value="TreeGrafter"/>
</dbReference>
<evidence type="ECO:0000256" key="3">
    <source>
        <dbReference type="ARBA" id="ARBA00012438"/>
    </source>
</evidence>
<evidence type="ECO:0000256" key="2">
    <source>
        <dbReference type="ARBA" id="ARBA00004651"/>
    </source>
</evidence>
<feature type="transmembrane region" description="Helical" evidence="12">
    <location>
        <begin position="186"/>
        <end position="206"/>
    </location>
</feature>
<dbReference type="InterPro" id="IPR004358">
    <property type="entry name" value="Sig_transdc_His_kin-like_C"/>
</dbReference>
<dbReference type="InterPro" id="IPR036890">
    <property type="entry name" value="HATPase_C_sf"/>
</dbReference>
<reference evidence="14" key="1">
    <citation type="submission" date="2018-06" db="EMBL/GenBank/DDBJ databases">
        <authorList>
            <person name="Zhirakovskaya E."/>
        </authorList>
    </citation>
    <scope>NUCLEOTIDE SEQUENCE</scope>
</reference>
<dbReference type="GO" id="GO:0000156">
    <property type="term" value="F:phosphorelay response regulator activity"/>
    <property type="evidence" value="ECO:0007669"/>
    <property type="project" value="TreeGrafter"/>
</dbReference>
<dbReference type="AlphaFoldDB" id="A0A3B1B994"/>
<dbReference type="EMBL" id="UOFY01000023">
    <property type="protein sequence ID" value="VAX07988.1"/>
    <property type="molecule type" value="Genomic_DNA"/>
</dbReference>
<feature type="transmembrane region" description="Helical" evidence="12">
    <location>
        <begin position="23"/>
        <end position="46"/>
    </location>
</feature>
<evidence type="ECO:0000313" key="14">
    <source>
        <dbReference type="EMBL" id="VAX07988.1"/>
    </source>
</evidence>
<dbReference type="Pfam" id="PF17203">
    <property type="entry name" value="sCache_3_2"/>
    <property type="match status" value="1"/>
</dbReference>
<keyword evidence="8" id="KW-0418">Kinase</keyword>
<dbReference type="SUPFAM" id="SSF55874">
    <property type="entry name" value="ATPase domain of HSP90 chaperone/DNA topoisomerase II/histidine kinase"/>
    <property type="match status" value="1"/>
</dbReference>
<keyword evidence="4" id="KW-1003">Cell membrane</keyword>
<dbReference type="GO" id="GO:0000155">
    <property type="term" value="F:phosphorelay sensor kinase activity"/>
    <property type="evidence" value="ECO:0007669"/>
    <property type="project" value="InterPro"/>
</dbReference>
<dbReference type="PRINTS" id="PR00344">
    <property type="entry name" value="BCTRLSENSOR"/>
</dbReference>